<dbReference type="PROSITE" id="PS00704">
    <property type="entry name" value="PROK_CO2_ANHYDRASE_1"/>
    <property type="match status" value="1"/>
</dbReference>
<dbReference type="EMBL" id="JOPB01000007">
    <property type="protein sequence ID" value="OUI78269.1"/>
    <property type="molecule type" value="Genomic_DNA"/>
</dbReference>
<dbReference type="CDD" id="cd00884">
    <property type="entry name" value="beta_CA_cladeB"/>
    <property type="match status" value="1"/>
</dbReference>
<evidence type="ECO:0000256" key="8">
    <source>
        <dbReference type="ARBA" id="ARBA00048348"/>
    </source>
</evidence>
<dbReference type="AlphaFoldDB" id="A0A251ZUC4"/>
<keyword evidence="12" id="KW-1185">Reference proteome</keyword>
<accession>A0A251ZUC4</accession>
<dbReference type="SMART" id="SM00947">
    <property type="entry name" value="Pro_CA"/>
    <property type="match status" value="1"/>
</dbReference>
<feature type="binding site" evidence="9">
    <location>
        <position position="107"/>
    </location>
    <ligand>
        <name>Zn(2+)</name>
        <dbReference type="ChEBI" id="CHEBI:29105"/>
    </ligand>
</feature>
<evidence type="ECO:0000256" key="9">
    <source>
        <dbReference type="PIRSR" id="PIRSR601765-1"/>
    </source>
</evidence>
<evidence type="ECO:0000256" key="5">
    <source>
        <dbReference type="ARBA" id="ARBA00022833"/>
    </source>
</evidence>
<reference evidence="12" key="1">
    <citation type="submission" date="2014-06" db="EMBL/GenBank/DDBJ databases">
        <authorList>
            <person name="Winans N.J."/>
            <person name="Newell P.D."/>
            <person name="Douglas A.E."/>
        </authorList>
    </citation>
    <scope>NUCLEOTIDE SEQUENCE [LARGE SCALE GENOMIC DNA]</scope>
    <source>
        <strain evidence="12">DmL_052</strain>
    </source>
</reference>
<dbReference type="RefSeq" id="WP_008853270.1">
    <property type="nucleotide sequence ID" value="NZ_JOPB01000007.1"/>
</dbReference>
<dbReference type="InterPro" id="IPR036874">
    <property type="entry name" value="Carbonic_anhydrase_sf"/>
</dbReference>
<dbReference type="PROSITE" id="PS00705">
    <property type="entry name" value="PROK_CO2_ANHYDRASE_2"/>
    <property type="match status" value="1"/>
</dbReference>
<dbReference type="GO" id="GO:0015976">
    <property type="term" value="P:carbon utilization"/>
    <property type="evidence" value="ECO:0007669"/>
    <property type="project" value="InterPro"/>
</dbReference>
<comment type="similarity">
    <text evidence="1 10">Belongs to the beta-class carbonic anhydrase family.</text>
</comment>
<feature type="binding site" evidence="9">
    <location>
        <position position="48"/>
    </location>
    <ligand>
        <name>Zn(2+)</name>
        <dbReference type="ChEBI" id="CHEBI:29105"/>
    </ligand>
</feature>
<evidence type="ECO:0000313" key="11">
    <source>
        <dbReference type="EMBL" id="OUI78269.1"/>
    </source>
</evidence>
<comment type="caution">
    <text evidence="11">The sequence shown here is derived from an EMBL/GenBank/DDBJ whole genome shotgun (WGS) entry which is preliminary data.</text>
</comment>
<dbReference type="InterPro" id="IPR015892">
    <property type="entry name" value="Carbonic_anhydrase_CS"/>
</dbReference>
<sequence length="230" mass="25150">MPDINPKQILLDLLHGVKRFKTEKFPEHKELFGQLAKGQSPKTLFITCADSRVDPELITDQSPGNLFVLRNIGNIIPAYGNAMGGVTSAIEYAVCALKVSTIIVCGHSDCGAMDALIHPEKTDSMPAVKSWLKFAATAHAVTDALAATDVGPESIQALTEHNVLLQLNHLRTHPSIAAALARNELALQGWYYDIPNGQVYVLNEETRHDMTVSQAIDLLQGQVDERKTQE</sequence>
<organism evidence="11 12">
    <name type="scientific">Commensalibacter intestini</name>
    <dbReference type="NCBI Taxonomy" id="479936"/>
    <lineage>
        <taxon>Bacteria</taxon>
        <taxon>Pseudomonadati</taxon>
        <taxon>Pseudomonadota</taxon>
        <taxon>Alphaproteobacteria</taxon>
        <taxon>Acetobacterales</taxon>
        <taxon>Acetobacteraceae</taxon>
    </lineage>
</organism>
<comment type="cofactor">
    <cofactor evidence="9">
        <name>Zn(2+)</name>
        <dbReference type="ChEBI" id="CHEBI:29105"/>
    </cofactor>
    <text evidence="9">Binds 1 zinc ion per subunit.</text>
</comment>
<dbReference type="InterPro" id="IPR045066">
    <property type="entry name" value="Beta_CA_cladeB"/>
</dbReference>
<keyword evidence="6 10" id="KW-0456">Lyase</keyword>
<dbReference type="PANTHER" id="PTHR11002">
    <property type="entry name" value="CARBONIC ANHYDRASE"/>
    <property type="match status" value="1"/>
</dbReference>
<proteinExistence type="inferred from homology"/>
<evidence type="ECO:0000256" key="10">
    <source>
        <dbReference type="RuleBase" id="RU003956"/>
    </source>
</evidence>
<dbReference type="GO" id="GO:0004089">
    <property type="term" value="F:carbonate dehydratase activity"/>
    <property type="evidence" value="ECO:0007669"/>
    <property type="project" value="UniProtKB-UniRule"/>
</dbReference>
<dbReference type="FunFam" id="3.40.1050.10:FF:000003">
    <property type="entry name" value="Carbonic anhydrase"/>
    <property type="match status" value="1"/>
</dbReference>
<dbReference type="EC" id="4.2.1.1" evidence="2 10"/>
<dbReference type="Gene3D" id="3.40.1050.10">
    <property type="entry name" value="Carbonic anhydrase"/>
    <property type="match status" value="1"/>
</dbReference>
<feature type="binding site" evidence="9">
    <location>
        <position position="110"/>
    </location>
    <ligand>
        <name>Zn(2+)</name>
        <dbReference type="ChEBI" id="CHEBI:29105"/>
    </ligand>
</feature>
<evidence type="ECO:0000256" key="6">
    <source>
        <dbReference type="ARBA" id="ARBA00023239"/>
    </source>
</evidence>
<dbReference type="PANTHER" id="PTHR11002:SF76">
    <property type="entry name" value="CARBONIC ANHYDRASE"/>
    <property type="match status" value="1"/>
</dbReference>
<dbReference type="Proteomes" id="UP000194946">
    <property type="component" value="Unassembled WGS sequence"/>
</dbReference>
<feature type="binding site" evidence="9">
    <location>
        <position position="50"/>
    </location>
    <ligand>
        <name>Zn(2+)</name>
        <dbReference type="ChEBI" id="CHEBI:29105"/>
    </ligand>
</feature>
<dbReference type="InterPro" id="IPR001765">
    <property type="entry name" value="Carbonic_anhydrase"/>
</dbReference>
<evidence type="ECO:0000313" key="12">
    <source>
        <dbReference type="Proteomes" id="UP000194946"/>
    </source>
</evidence>
<gene>
    <name evidence="11" type="ORF">HK18_09515</name>
</gene>
<comment type="catalytic activity">
    <reaction evidence="8 10">
        <text>hydrogencarbonate + H(+) = CO2 + H2O</text>
        <dbReference type="Rhea" id="RHEA:10748"/>
        <dbReference type="ChEBI" id="CHEBI:15377"/>
        <dbReference type="ChEBI" id="CHEBI:15378"/>
        <dbReference type="ChEBI" id="CHEBI:16526"/>
        <dbReference type="ChEBI" id="CHEBI:17544"/>
        <dbReference type="EC" id="4.2.1.1"/>
    </reaction>
</comment>
<evidence type="ECO:0000256" key="1">
    <source>
        <dbReference type="ARBA" id="ARBA00006217"/>
    </source>
</evidence>
<evidence type="ECO:0000256" key="2">
    <source>
        <dbReference type="ARBA" id="ARBA00012925"/>
    </source>
</evidence>
<dbReference type="GO" id="GO:0008270">
    <property type="term" value="F:zinc ion binding"/>
    <property type="evidence" value="ECO:0007669"/>
    <property type="project" value="UniProtKB-UniRule"/>
</dbReference>
<keyword evidence="5 9" id="KW-0862">Zinc</keyword>
<protein>
    <recommendedName>
        <fullName evidence="3 10">Carbonic anhydrase</fullName>
        <ecNumber evidence="2 10">4.2.1.1</ecNumber>
    </recommendedName>
    <alternativeName>
        <fullName evidence="7 10">Carbonate dehydratase</fullName>
    </alternativeName>
</protein>
<comment type="function">
    <text evidence="10">Reversible hydration of carbon dioxide.</text>
</comment>
<name>A0A251ZUC4_9PROT</name>
<keyword evidence="4 9" id="KW-0479">Metal-binding</keyword>
<dbReference type="Pfam" id="PF00484">
    <property type="entry name" value="Pro_CA"/>
    <property type="match status" value="1"/>
</dbReference>
<evidence type="ECO:0000256" key="7">
    <source>
        <dbReference type="ARBA" id="ARBA00031969"/>
    </source>
</evidence>
<evidence type="ECO:0000256" key="3">
    <source>
        <dbReference type="ARBA" id="ARBA00014628"/>
    </source>
</evidence>
<evidence type="ECO:0000256" key="4">
    <source>
        <dbReference type="ARBA" id="ARBA00022723"/>
    </source>
</evidence>
<dbReference type="SUPFAM" id="SSF53056">
    <property type="entry name" value="beta-carbonic anhydrase, cab"/>
    <property type="match status" value="1"/>
</dbReference>